<protein>
    <submittedName>
        <fullName evidence="12">Acyl-CoA desaturase</fullName>
    </submittedName>
</protein>
<gene>
    <name evidence="12" type="ORF">NX784_17740</name>
</gene>
<evidence type="ECO:0000256" key="4">
    <source>
        <dbReference type="ARBA" id="ARBA00022692"/>
    </source>
</evidence>
<organism evidence="12 13">
    <name type="scientific">Massilia pinisoli</name>
    <dbReference type="NCBI Taxonomy" id="1772194"/>
    <lineage>
        <taxon>Bacteria</taxon>
        <taxon>Pseudomonadati</taxon>
        <taxon>Pseudomonadota</taxon>
        <taxon>Betaproteobacteria</taxon>
        <taxon>Burkholderiales</taxon>
        <taxon>Oxalobacteraceae</taxon>
        <taxon>Telluria group</taxon>
        <taxon>Massilia</taxon>
    </lineage>
</organism>
<proteinExistence type="inferred from homology"/>
<keyword evidence="8" id="KW-0443">Lipid metabolism</keyword>
<dbReference type="EMBL" id="JANUGW010000013">
    <property type="protein sequence ID" value="MCS0583436.1"/>
    <property type="molecule type" value="Genomic_DNA"/>
</dbReference>
<keyword evidence="5" id="KW-0276">Fatty acid metabolism</keyword>
<reference evidence="12 13" key="1">
    <citation type="submission" date="2022-08" db="EMBL/GenBank/DDBJ databases">
        <title>Reclassification of Massilia species as members of the genera Telluria, Duganella, Pseudoduganella, Mokoshia gen. nov. and Zemynaea gen. nov. using orthogonal and non-orthogonal genome-based approaches.</title>
        <authorList>
            <person name="Bowman J.P."/>
        </authorList>
    </citation>
    <scope>NUCLEOTIDE SEQUENCE [LARGE SCALE GENOMIC DNA]</scope>
    <source>
        <strain evidence="12 13">JCM 31316</strain>
    </source>
</reference>
<feature type="transmembrane region" description="Helical" evidence="11">
    <location>
        <begin position="77"/>
        <end position="99"/>
    </location>
</feature>
<evidence type="ECO:0000256" key="10">
    <source>
        <dbReference type="ARBA" id="ARBA00023160"/>
    </source>
</evidence>
<keyword evidence="6 11" id="KW-1133">Transmembrane helix</keyword>
<evidence type="ECO:0000256" key="11">
    <source>
        <dbReference type="SAM" id="Phobius"/>
    </source>
</evidence>
<keyword evidence="13" id="KW-1185">Reference proteome</keyword>
<comment type="caution">
    <text evidence="12">The sequence shown here is derived from an EMBL/GenBank/DDBJ whole genome shotgun (WGS) entry which is preliminary data.</text>
</comment>
<dbReference type="CDD" id="cd03505">
    <property type="entry name" value="Delta9-FADS-like"/>
    <property type="match status" value="1"/>
</dbReference>
<dbReference type="Proteomes" id="UP001204151">
    <property type="component" value="Unassembled WGS sequence"/>
</dbReference>
<feature type="transmembrane region" description="Helical" evidence="11">
    <location>
        <begin position="171"/>
        <end position="191"/>
    </location>
</feature>
<keyword evidence="4 11" id="KW-0812">Transmembrane</keyword>
<evidence type="ECO:0000256" key="1">
    <source>
        <dbReference type="ARBA" id="ARBA00004141"/>
    </source>
</evidence>
<evidence type="ECO:0000256" key="5">
    <source>
        <dbReference type="ARBA" id="ARBA00022832"/>
    </source>
</evidence>
<evidence type="ECO:0000313" key="12">
    <source>
        <dbReference type="EMBL" id="MCS0583436.1"/>
    </source>
</evidence>
<feature type="transmembrane region" description="Helical" evidence="11">
    <location>
        <begin position="23"/>
        <end position="56"/>
    </location>
</feature>
<keyword evidence="7" id="KW-0560">Oxidoreductase</keyword>
<keyword evidence="10" id="KW-0275">Fatty acid biosynthesis</keyword>
<evidence type="ECO:0000256" key="6">
    <source>
        <dbReference type="ARBA" id="ARBA00022989"/>
    </source>
</evidence>
<comment type="similarity">
    <text evidence="2">Belongs to the fatty acid desaturase type 2 family.</text>
</comment>
<evidence type="ECO:0000256" key="3">
    <source>
        <dbReference type="ARBA" id="ARBA00022516"/>
    </source>
</evidence>
<keyword evidence="9 11" id="KW-0472">Membrane</keyword>
<evidence type="ECO:0000256" key="8">
    <source>
        <dbReference type="ARBA" id="ARBA00023098"/>
    </source>
</evidence>
<evidence type="ECO:0000256" key="7">
    <source>
        <dbReference type="ARBA" id="ARBA00023002"/>
    </source>
</evidence>
<dbReference type="InterPro" id="IPR015876">
    <property type="entry name" value="Acyl-CoA_DS"/>
</dbReference>
<sequence>MHHTYRGNVAVGNVRWSPAKSLWWTAMVCASVVGGWLTFSWVALTLFLAATATVLLFGHSLGSHRKLIHDSFGCPKWLEYALVYAGVQVGLAGPLGLLAQHNLRDYAQRQPDCHDYLRHGRSFWRDGWWQLHCDLALADPPVLPVPPTIADDKFYRFLERTWMLQQIPPALVLYALGGWAFVIWGVCARIATGVTGHWLVGYFAHNHGGMHHTVDGAAVQGRNVTAASLLTMGESWHNNHHAWPGSAKLGLYPGEWDPGWWVLVLLERAGWAWRLKLPADCPTRPSCATTGTAIPSPYPDRACPYCPRCGRRSRRASGCWRGAGTSCCRGRASDCRNNRCGAWPVRPCTSCARPRRRGWSCATTATATTYAACPPC</sequence>
<evidence type="ECO:0000256" key="2">
    <source>
        <dbReference type="ARBA" id="ARBA00008749"/>
    </source>
</evidence>
<comment type="subcellular location">
    <subcellularLocation>
        <location evidence="1">Membrane</location>
        <topology evidence="1">Multi-pass membrane protein</topology>
    </subcellularLocation>
</comment>
<name>A0ABT1ZU15_9BURK</name>
<dbReference type="PANTHER" id="PTHR11351">
    <property type="entry name" value="ACYL-COA DESATURASE"/>
    <property type="match status" value="1"/>
</dbReference>
<evidence type="ECO:0000313" key="13">
    <source>
        <dbReference type="Proteomes" id="UP001204151"/>
    </source>
</evidence>
<dbReference type="RefSeq" id="WP_258818019.1">
    <property type="nucleotide sequence ID" value="NZ_JANUGW010000013.1"/>
</dbReference>
<keyword evidence="3" id="KW-0444">Lipid biosynthesis</keyword>
<dbReference type="PANTHER" id="PTHR11351:SF31">
    <property type="entry name" value="DESATURASE 1, ISOFORM A-RELATED"/>
    <property type="match status" value="1"/>
</dbReference>
<evidence type="ECO:0000256" key="9">
    <source>
        <dbReference type="ARBA" id="ARBA00023136"/>
    </source>
</evidence>
<accession>A0ABT1ZU15</accession>